<evidence type="ECO:0000313" key="3">
    <source>
        <dbReference type="EMBL" id="KAL0893398.1"/>
    </source>
</evidence>
<feature type="coiled-coil region" evidence="1">
    <location>
        <begin position="93"/>
        <end position="127"/>
    </location>
</feature>
<dbReference type="PANTHER" id="PTHR47510:SF3">
    <property type="entry name" value="ENDO_EXONUCLEASE_PHOSPHATASE DOMAIN-CONTAINING PROTEIN"/>
    <property type="match status" value="1"/>
</dbReference>
<sequence length="771" mass="89025">MDQVMDKSVSDSEINVTGTYNKTPPNYVFQRTKRTREEMDDSITDQLADIKANMEKMMTLITTNRTKQVTEFQEINTTLKEIQLSNNNIECSVAFLAAQNEQFISKIDQLENQLKEDKKYILLLEDKIEDMQRGNRKNNFEMKNVPKKNNETKEDLVEMVINLSHNIGCKIEKLDIKDIYRTRGKNSEKQNTPIVVETGFEVARSFACDAGELKNNIQVNKSDLTIISQNIRSIYHNFDDFLITLSCLTFETDVIILSECRISSHKPIPQIPNYDSYYTQCQLNQNDGVVVYIKNHLQHKIKEIKLCEASCLQLDILNNTVFCIYRSPSNTNADNFIDSLSSHLDALSSTKKGIIVAGDININIRLKPTELPYERKNRINYTNMLAIHGILAGHVLPTRETNCLDHFMIKINKLKFKASIAVLHSSITDHCTTFLSISKVKNNTAVNKTKTTVNFEKALEDLKNKNLSELLHSDDPSMIIDSLIYKITETIKSNTVITTIPKKFRIIKPWITPGILRCIQNRNKLQKEVRSQPYNEVKKITYMRYRNYCNKLIKKLKRNYERELIRKTMHNNRQLWKNIKNITYTNNKKSTNAELLNLKKTPIESANFANDYFANIGKNLAQGYVFTNNYTSTYLQSLTSHSHSFVLLQTDHDEVKDVIMNLRTDSAPGWDNIPIRFLKLALSEVLPVITHLVNICFDKGIFPDPLKQSIITPVYKSGDRDSINNYRPISVLPAISKILEKLLNKRLLNYLEKFKILRRLILSLTLFLYTS</sequence>
<evidence type="ECO:0000256" key="2">
    <source>
        <dbReference type="SAM" id="MobiDB-lite"/>
    </source>
</evidence>
<accession>A0ABR3IAV5</accession>
<dbReference type="Gene3D" id="3.60.10.10">
    <property type="entry name" value="Endonuclease/exonuclease/phosphatase"/>
    <property type="match status" value="1"/>
</dbReference>
<evidence type="ECO:0008006" key="5">
    <source>
        <dbReference type="Google" id="ProtNLM"/>
    </source>
</evidence>
<dbReference type="PANTHER" id="PTHR47510">
    <property type="entry name" value="REVERSE TRANSCRIPTASE DOMAIN-CONTAINING PROTEIN"/>
    <property type="match status" value="1"/>
</dbReference>
<evidence type="ECO:0000256" key="1">
    <source>
        <dbReference type="SAM" id="Coils"/>
    </source>
</evidence>
<dbReference type="SUPFAM" id="SSF56219">
    <property type="entry name" value="DNase I-like"/>
    <property type="match status" value="1"/>
</dbReference>
<protein>
    <recommendedName>
        <fullName evidence="5">Reverse transcriptase domain-containing protein</fullName>
    </recommendedName>
</protein>
<evidence type="ECO:0000313" key="4">
    <source>
        <dbReference type="Proteomes" id="UP001549920"/>
    </source>
</evidence>
<proteinExistence type="predicted"/>
<reference evidence="3 4" key="1">
    <citation type="submission" date="2024-06" db="EMBL/GenBank/DDBJ databases">
        <title>A chromosome-level genome assembly of beet webworm, Loxostege sticticalis.</title>
        <authorList>
            <person name="Zhang Y."/>
        </authorList>
    </citation>
    <scope>NUCLEOTIDE SEQUENCE [LARGE SCALE GENOMIC DNA]</scope>
    <source>
        <strain evidence="3">AQ026</strain>
        <tissue evidence="3">Whole body</tissue>
    </source>
</reference>
<feature type="compositionally biased region" description="Basic and acidic residues" evidence="2">
    <location>
        <begin position="1"/>
        <end position="10"/>
    </location>
</feature>
<keyword evidence="4" id="KW-1185">Reference proteome</keyword>
<feature type="region of interest" description="Disordered" evidence="2">
    <location>
        <begin position="1"/>
        <end position="21"/>
    </location>
</feature>
<comment type="caution">
    <text evidence="3">The sequence shown here is derived from an EMBL/GenBank/DDBJ whole genome shotgun (WGS) entry which is preliminary data.</text>
</comment>
<gene>
    <name evidence="3" type="ORF">ABMA27_014985</name>
</gene>
<dbReference type="EMBL" id="JBEUOH010000006">
    <property type="protein sequence ID" value="KAL0893398.1"/>
    <property type="molecule type" value="Genomic_DNA"/>
</dbReference>
<keyword evidence="1" id="KW-0175">Coiled coil</keyword>
<dbReference type="Proteomes" id="UP001549920">
    <property type="component" value="Unassembled WGS sequence"/>
</dbReference>
<dbReference type="InterPro" id="IPR036691">
    <property type="entry name" value="Endo/exonu/phosph_ase_sf"/>
</dbReference>
<name>A0ABR3IAV5_LOXSC</name>
<organism evidence="3 4">
    <name type="scientific">Loxostege sticticalis</name>
    <name type="common">Beet webworm moth</name>
    <dbReference type="NCBI Taxonomy" id="481309"/>
    <lineage>
        <taxon>Eukaryota</taxon>
        <taxon>Metazoa</taxon>
        <taxon>Ecdysozoa</taxon>
        <taxon>Arthropoda</taxon>
        <taxon>Hexapoda</taxon>
        <taxon>Insecta</taxon>
        <taxon>Pterygota</taxon>
        <taxon>Neoptera</taxon>
        <taxon>Endopterygota</taxon>
        <taxon>Lepidoptera</taxon>
        <taxon>Glossata</taxon>
        <taxon>Ditrysia</taxon>
        <taxon>Pyraloidea</taxon>
        <taxon>Crambidae</taxon>
        <taxon>Pyraustinae</taxon>
        <taxon>Loxostege</taxon>
    </lineage>
</organism>
<feature type="compositionally biased region" description="Polar residues" evidence="2">
    <location>
        <begin position="11"/>
        <end position="21"/>
    </location>
</feature>